<dbReference type="SUPFAM" id="SSF54814">
    <property type="entry name" value="Prokaryotic type KH domain (KH-domain type II)"/>
    <property type="match status" value="2"/>
</dbReference>
<keyword evidence="1 7" id="KW-0806">Transcription termination</keyword>
<dbReference type="GO" id="GO:0006353">
    <property type="term" value="P:DNA-templated transcription termination"/>
    <property type="evidence" value="ECO:0007669"/>
    <property type="project" value="UniProtKB-UniRule"/>
</dbReference>
<dbReference type="FunFam" id="3.30.300.20:FF:000002">
    <property type="entry name" value="Transcription termination/antitermination protein NusA"/>
    <property type="match status" value="1"/>
</dbReference>
<dbReference type="SUPFAM" id="SSF50249">
    <property type="entry name" value="Nucleic acid-binding proteins"/>
    <property type="match status" value="1"/>
</dbReference>
<reference evidence="10" key="2">
    <citation type="journal article" date="2021" name="Microbiome">
        <title>Successional dynamics and alternative stable states in a saline activated sludge microbial community over 9 years.</title>
        <authorList>
            <person name="Wang Y."/>
            <person name="Ye J."/>
            <person name="Ju F."/>
            <person name="Liu L."/>
            <person name="Boyd J.A."/>
            <person name="Deng Y."/>
            <person name="Parks D.H."/>
            <person name="Jiang X."/>
            <person name="Yin X."/>
            <person name="Woodcroft B.J."/>
            <person name="Tyson G.W."/>
            <person name="Hugenholtz P."/>
            <person name="Polz M.F."/>
            <person name="Zhang T."/>
        </authorList>
    </citation>
    <scope>NUCLEOTIDE SEQUENCE</scope>
    <source>
        <strain evidence="10">HKST-UBA80</strain>
    </source>
</reference>
<evidence type="ECO:0000256" key="1">
    <source>
        <dbReference type="ARBA" id="ARBA00022472"/>
    </source>
</evidence>
<evidence type="ECO:0000313" key="11">
    <source>
        <dbReference type="Proteomes" id="UP000714817"/>
    </source>
</evidence>
<dbReference type="AlphaFoldDB" id="A0A955DZE3"/>
<dbReference type="NCBIfam" id="TIGR01953">
    <property type="entry name" value="NusA"/>
    <property type="match status" value="1"/>
</dbReference>
<comment type="similarity">
    <text evidence="7">Belongs to the NusA family.</text>
</comment>
<dbReference type="PANTHER" id="PTHR22648">
    <property type="entry name" value="TRANSCRIPTION TERMINATION FACTOR NUSA"/>
    <property type="match status" value="1"/>
</dbReference>
<protein>
    <recommendedName>
        <fullName evidence="7">Transcription termination/antitermination protein NusA</fullName>
    </recommendedName>
</protein>
<dbReference type="InterPro" id="IPR015946">
    <property type="entry name" value="KH_dom-like_a/b"/>
</dbReference>
<evidence type="ECO:0000259" key="9">
    <source>
        <dbReference type="PROSITE" id="PS50126"/>
    </source>
</evidence>
<dbReference type="Gene3D" id="3.30.300.20">
    <property type="match status" value="2"/>
</dbReference>
<dbReference type="Gene3D" id="3.30.1480.10">
    <property type="entry name" value="NusA, N-terminal domain"/>
    <property type="match status" value="1"/>
</dbReference>
<evidence type="ECO:0000313" key="10">
    <source>
        <dbReference type="EMBL" id="MCA9301769.1"/>
    </source>
</evidence>
<dbReference type="Pfam" id="PF00575">
    <property type="entry name" value="S1"/>
    <property type="match status" value="1"/>
</dbReference>
<gene>
    <name evidence="7 10" type="primary">nusA</name>
    <name evidence="10" type="ORF">KDA10_00150</name>
</gene>
<keyword evidence="2 7" id="KW-0963">Cytoplasm</keyword>
<dbReference type="Pfam" id="PF08529">
    <property type="entry name" value="NusA_N"/>
    <property type="match status" value="2"/>
</dbReference>
<comment type="caution">
    <text evidence="10">The sequence shown here is derived from an EMBL/GenBank/DDBJ whole genome shotgun (WGS) entry which is preliminary data.</text>
</comment>
<dbReference type="InterPro" id="IPR058582">
    <property type="entry name" value="KH_NusA_2nd"/>
</dbReference>
<dbReference type="Pfam" id="PF13184">
    <property type="entry name" value="KH_NusA_1st"/>
    <property type="match status" value="1"/>
</dbReference>
<evidence type="ECO:0000256" key="6">
    <source>
        <dbReference type="ARBA" id="ARBA00023163"/>
    </source>
</evidence>
<accession>A0A955DZE3</accession>
<dbReference type="GO" id="GO:0031564">
    <property type="term" value="P:transcription antitermination"/>
    <property type="evidence" value="ECO:0007669"/>
    <property type="project" value="UniProtKB-UniRule"/>
</dbReference>
<sequence length="374" mass="41111">MATTEFKAALIQVATERGISAEDVIESIKSALISAYKKDYGADLTEEQIEEITVIVDPDTGEAKIIKDKKDVTPPGFGRIAAQTAKQVILQKIRESEKKVLFDEFKDKIGILITGQIFRIENGLIILDIGKAQGVLPQSEQVENEHYRINQRLKVYVKDVRTGPRGTEVILSRSDAELVRRLFEQEVPEVSSGVVEIKAIAREAGSRTKIAVSSNDAKIDPVGSCVGQKGVRVQAIISELFGEKIDIIPFSASIEKYIAAALSPARVTGVEIIEDENRAVVSVPEDQQSLAIGREGQNARLANKLTKWKIDIKGTKGVFDTTEDTSSQSTENRDVVGVWDAAIEKVNKQLEDSAKTTEEKIQENTESEKTESTQ</sequence>
<dbReference type="HAMAP" id="MF_00945_B">
    <property type="entry name" value="NusA_B"/>
    <property type="match status" value="1"/>
</dbReference>
<evidence type="ECO:0000256" key="7">
    <source>
        <dbReference type="HAMAP-Rule" id="MF_00945"/>
    </source>
</evidence>
<dbReference type="CDD" id="cd04455">
    <property type="entry name" value="S1_NusA"/>
    <property type="match status" value="1"/>
</dbReference>
<evidence type="ECO:0000256" key="8">
    <source>
        <dbReference type="SAM" id="MobiDB-lite"/>
    </source>
</evidence>
<dbReference type="PROSITE" id="PS50126">
    <property type="entry name" value="S1"/>
    <property type="match status" value="1"/>
</dbReference>
<dbReference type="InterPro" id="IPR010213">
    <property type="entry name" value="TF_NusA"/>
</dbReference>
<comment type="function">
    <text evidence="7">Participates in both transcription termination and antitermination.</text>
</comment>
<dbReference type="InterPro" id="IPR013735">
    <property type="entry name" value="TF_NusA_N"/>
</dbReference>
<keyword evidence="6 7" id="KW-0804">Transcription</keyword>
<evidence type="ECO:0000256" key="4">
    <source>
        <dbReference type="ARBA" id="ARBA00022884"/>
    </source>
</evidence>
<dbReference type="SMART" id="SM00322">
    <property type="entry name" value="KH"/>
    <property type="match status" value="2"/>
</dbReference>
<name>A0A955DZE3_UNCKA</name>
<evidence type="ECO:0000256" key="5">
    <source>
        <dbReference type="ARBA" id="ARBA00023015"/>
    </source>
</evidence>
<dbReference type="PROSITE" id="PS50084">
    <property type="entry name" value="KH_TYPE_1"/>
    <property type="match status" value="1"/>
</dbReference>
<dbReference type="GO" id="GO:0003723">
    <property type="term" value="F:RNA binding"/>
    <property type="evidence" value="ECO:0007669"/>
    <property type="project" value="UniProtKB-UniRule"/>
</dbReference>
<dbReference type="PANTHER" id="PTHR22648:SF0">
    <property type="entry name" value="TRANSCRIPTION TERMINATION_ANTITERMINATION PROTEIN NUSA"/>
    <property type="match status" value="1"/>
</dbReference>
<evidence type="ECO:0000256" key="3">
    <source>
        <dbReference type="ARBA" id="ARBA00022814"/>
    </source>
</evidence>
<dbReference type="Gene3D" id="2.40.50.140">
    <property type="entry name" value="Nucleic acid-binding proteins"/>
    <property type="match status" value="1"/>
</dbReference>
<proteinExistence type="inferred from homology"/>
<dbReference type="SUPFAM" id="SSF69705">
    <property type="entry name" value="Transcription factor NusA, N-terminal domain"/>
    <property type="match status" value="1"/>
</dbReference>
<dbReference type="SMART" id="SM00316">
    <property type="entry name" value="S1"/>
    <property type="match status" value="1"/>
</dbReference>
<dbReference type="InterPro" id="IPR036555">
    <property type="entry name" value="NusA_N_sf"/>
</dbReference>
<keyword evidence="5 7" id="KW-0805">Transcription regulation</keyword>
<dbReference type="CDD" id="cd02134">
    <property type="entry name" value="KH-II_NusA_rpt1"/>
    <property type="match status" value="1"/>
</dbReference>
<organism evidence="10 11">
    <name type="scientific">candidate division WWE3 bacterium</name>
    <dbReference type="NCBI Taxonomy" id="2053526"/>
    <lineage>
        <taxon>Bacteria</taxon>
        <taxon>Katanobacteria</taxon>
    </lineage>
</organism>
<dbReference type="Pfam" id="PF26594">
    <property type="entry name" value="KH_NusA_2nd"/>
    <property type="match status" value="1"/>
</dbReference>
<dbReference type="GO" id="GO:0005829">
    <property type="term" value="C:cytosol"/>
    <property type="evidence" value="ECO:0007669"/>
    <property type="project" value="TreeGrafter"/>
</dbReference>
<dbReference type="InterPro" id="IPR009019">
    <property type="entry name" value="KH_sf_prok-type"/>
</dbReference>
<evidence type="ECO:0000256" key="2">
    <source>
        <dbReference type="ARBA" id="ARBA00022490"/>
    </source>
</evidence>
<dbReference type="GO" id="GO:0003700">
    <property type="term" value="F:DNA-binding transcription factor activity"/>
    <property type="evidence" value="ECO:0007669"/>
    <property type="project" value="InterPro"/>
</dbReference>
<dbReference type="InterPro" id="IPR025249">
    <property type="entry name" value="TF_NusA_KH_1st"/>
</dbReference>
<dbReference type="InterPro" id="IPR012340">
    <property type="entry name" value="NA-bd_OB-fold"/>
</dbReference>
<keyword evidence="3 7" id="KW-0889">Transcription antitermination</keyword>
<dbReference type="EMBL" id="JAGQNY010000001">
    <property type="protein sequence ID" value="MCA9301769.1"/>
    <property type="molecule type" value="Genomic_DNA"/>
</dbReference>
<feature type="region of interest" description="Disordered" evidence="8">
    <location>
        <begin position="350"/>
        <end position="374"/>
    </location>
</feature>
<feature type="domain" description="S1 motif" evidence="9">
    <location>
        <begin position="110"/>
        <end position="174"/>
    </location>
</feature>
<dbReference type="FunFam" id="3.30.300.20:FF:000005">
    <property type="entry name" value="Transcription termination/antitermination protein NusA"/>
    <property type="match status" value="1"/>
</dbReference>
<dbReference type="Proteomes" id="UP000714817">
    <property type="component" value="Unassembled WGS sequence"/>
</dbReference>
<comment type="subcellular location">
    <subcellularLocation>
        <location evidence="7">Cytoplasm</location>
    </subcellularLocation>
</comment>
<dbReference type="CDD" id="cd22529">
    <property type="entry name" value="KH-II_NusA_rpt2"/>
    <property type="match status" value="1"/>
</dbReference>
<reference evidence="10" key="1">
    <citation type="submission" date="2020-04" db="EMBL/GenBank/DDBJ databases">
        <authorList>
            <person name="Zhang T."/>
        </authorList>
    </citation>
    <scope>NUCLEOTIDE SEQUENCE</scope>
    <source>
        <strain evidence="10">HKST-UBA80</strain>
    </source>
</reference>
<keyword evidence="4 7" id="KW-0694">RNA-binding</keyword>
<dbReference type="InterPro" id="IPR003029">
    <property type="entry name" value="S1_domain"/>
</dbReference>
<comment type="subunit">
    <text evidence="7">Monomer. Binds directly to the core enzyme of the DNA-dependent RNA polymerase and to nascent RNA.</text>
</comment>
<dbReference type="InterPro" id="IPR004087">
    <property type="entry name" value="KH_dom"/>
</dbReference>
<dbReference type="InterPro" id="IPR030842">
    <property type="entry name" value="TF_NusA_bacterial"/>
</dbReference>